<dbReference type="InterPro" id="IPR038371">
    <property type="entry name" value="Cu_polyphenol_OxRdtase_sf"/>
</dbReference>
<comment type="catalytic activity">
    <reaction evidence="1">
        <text>inosine + phosphate = alpha-D-ribose 1-phosphate + hypoxanthine</text>
        <dbReference type="Rhea" id="RHEA:27646"/>
        <dbReference type="ChEBI" id="CHEBI:17368"/>
        <dbReference type="ChEBI" id="CHEBI:17596"/>
        <dbReference type="ChEBI" id="CHEBI:43474"/>
        <dbReference type="ChEBI" id="CHEBI:57720"/>
        <dbReference type="EC" id="2.4.2.1"/>
    </reaction>
    <physiologicalReaction direction="left-to-right" evidence="1">
        <dbReference type="Rhea" id="RHEA:27647"/>
    </physiologicalReaction>
</comment>
<dbReference type="PANTHER" id="PTHR30616:SF2">
    <property type="entry name" value="PURINE NUCLEOSIDE PHOSPHORYLASE LACC1"/>
    <property type="match status" value="1"/>
</dbReference>
<evidence type="ECO:0000256" key="4">
    <source>
        <dbReference type="ARBA" id="ARBA00022723"/>
    </source>
</evidence>
<keyword evidence="6" id="KW-0862">Zinc</keyword>
<dbReference type="CDD" id="cd16833">
    <property type="entry name" value="YfiH"/>
    <property type="match status" value="1"/>
</dbReference>
<dbReference type="Proteomes" id="UP000294829">
    <property type="component" value="Unassembled WGS sequence"/>
</dbReference>
<reference evidence="11 12" key="1">
    <citation type="submission" date="2019-03" db="EMBL/GenBank/DDBJ databases">
        <title>Sapientia aquatica gen. nov., sp. nov., isolated from a crater lake.</title>
        <authorList>
            <person name="Felfoldi T."/>
            <person name="Szabo A."/>
            <person name="Toth E."/>
            <person name="Schumann P."/>
            <person name="Keki Z."/>
            <person name="Marialigeti K."/>
            <person name="Mathe I."/>
        </authorList>
    </citation>
    <scope>NUCLEOTIDE SEQUENCE [LARGE SCALE GENOMIC DNA]</scope>
    <source>
        <strain evidence="11 12">SA-152</strain>
    </source>
</reference>
<dbReference type="RefSeq" id="WP_133325147.1">
    <property type="nucleotide sequence ID" value="NZ_SMYL01000001.1"/>
</dbReference>
<keyword evidence="4" id="KW-0479">Metal-binding</keyword>
<protein>
    <recommendedName>
        <fullName evidence="10">Purine nucleoside phosphorylase</fullName>
    </recommendedName>
</protein>
<dbReference type="PANTHER" id="PTHR30616">
    <property type="entry name" value="UNCHARACTERIZED PROTEIN YFIH"/>
    <property type="match status" value="1"/>
</dbReference>
<evidence type="ECO:0000313" key="12">
    <source>
        <dbReference type="Proteomes" id="UP000294829"/>
    </source>
</evidence>
<evidence type="ECO:0000256" key="7">
    <source>
        <dbReference type="ARBA" id="ARBA00047989"/>
    </source>
</evidence>
<organism evidence="11 12">
    <name type="scientific">Sapientia aquatica</name>
    <dbReference type="NCBI Taxonomy" id="1549640"/>
    <lineage>
        <taxon>Bacteria</taxon>
        <taxon>Pseudomonadati</taxon>
        <taxon>Pseudomonadota</taxon>
        <taxon>Betaproteobacteria</taxon>
        <taxon>Burkholderiales</taxon>
        <taxon>Oxalobacteraceae</taxon>
        <taxon>Sapientia</taxon>
    </lineage>
</organism>
<dbReference type="Gene3D" id="3.60.140.10">
    <property type="entry name" value="CNF1/YfiH-like putative cysteine hydrolases"/>
    <property type="match status" value="1"/>
</dbReference>
<dbReference type="GO" id="GO:0005507">
    <property type="term" value="F:copper ion binding"/>
    <property type="evidence" value="ECO:0007669"/>
    <property type="project" value="TreeGrafter"/>
</dbReference>
<dbReference type="InterPro" id="IPR003730">
    <property type="entry name" value="Cu_polyphenol_OxRdtase"/>
</dbReference>
<evidence type="ECO:0000256" key="8">
    <source>
        <dbReference type="ARBA" id="ARBA00048968"/>
    </source>
</evidence>
<evidence type="ECO:0000256" key="9">
    <source>
        <dbReference type="ARBA" id="ARBA00049893"/>
    </source>
</evidence>
<dbReference type="OrthoDB" id="4279at2"/>
<keyword evidence="12" id="KW-1185">Reference proteome</keyword>
<evidence type="ECO:0000256" key="6">
    <source>
        <dbReference type="ARBA" id="ARBA00022833"/>
    </source>
</evidence>
<proteinExistence type="inferred from homology"/>
<keyword evidence="5" id="KW-0378">Hydrolase</keyword>
<evidence type="ECO:0000256" key="3">
    <source>
        <dbReference type="ARBA" id="ARBA00022679"/>
    </source>
</evidence>
<name>A0A4R5W5V9_9BURK</name>
<dbReference type="EMBL" id="SMYL01000001">
    <property type="protein sequence ID" value="TDK68467.1"/>
    <property type="molecule type" value="Genomic_DNA"/>
</dbReference>
<dbReference type="GO" id="GO:0017061">
    <property type="term" value="F:S-methyl-5-thioadenosine phosphorylase activity"/>
    <property type="evidence" value="ECO:0007669"/>
    <property type="project" value="UniProtKB-EC"/>
</dbReference>
<dbReference type="AlphaFoldDB" id="A0A4R5W5V9"/>
<evidence type="ECO:0000256" key="5">
    <source>
        <dbReference type="ARBA" id="ARBA00022801"/>
    </source>
</evidence>
<dbReference type="Pfam" id="PF02578">
    <property type="entry name" value="Cu-oxidase_4"/>
    <property type="match status" value="1"/>
</dbReference>
<evidence type="ECO:0000313" key="11">
    <source>
        <dbReference type="EMBL" id="TDK68467.1"/>
    </source>
</evidence>
<dbReference type="SUPFAM" id="SSF64438">
    <property type="entry name" value="CNF1/YfiH-like putative cysteine hydrolases"/>
    <property type="match status" value="1"/>
</dbReference>
<comment type="catalytic activity">
    <reaction evidence="7">
        <text>adenosine + H2O + H(+) = inosine + NH4(+)</text>
        <dbReference type="Rhea" id="RHEA:24408"/>
        <dbReference type="ChEBI" id="CHEBI:15377"/>
        <dbReference type="ChEBI" id="CHEBI:15378"/>
        <dbReference type="ChEBI" id="CHEBI:16335"/>
        <dbReference type="ChEBI" id="CHEBI:17596"/>
        <dbReference type="ChEBI" id="CHEBI:28938"/>
        <dbReference type="EC" id="3.5.4.4"/>
    </reaction>
    <physiologicalReaction direction="left-to-right" evidence="7">
        <dbReference type="Rhea" id="RHEA:24409"/>
    </physiologicalReaction>
</comment>
<comment type="catalytic activity">
    <reaction evidence="8">
        <text>adenosine + phosphate = alpha-D-ribose 1-phosphate + adenine</text>
        <dbReference type="Rhea" id="RHEA:27642"/>
        <dbReference type="ChEBI" id="CHEBI:16335"/>
        <dbReference type="ChEBI" id="CHEBI:16708"/>
        <dbReference type="ChEBI" id="CHEBI:43474"/>
        <dbReference type="ChEBI" id="CHEBI:57720"/>
        <dbReference type="EC" id="2.4.2.1"/>
    </reaction>
    <physiologicalReaction direction="left-to-right" evidence="8">
        <dbReference type="Rhea" id="RHEA:27643"/>
    </physiologicalReaction>
</comment>
<accession>A0A4R5W5V9</accession>
<evidence type="ECO:0000256" key="2">
    <source>
        <dbReference type="ARBA" id="ARBA00007353"/>
    </source>
</evidence>
<dbReference type="GO" id="GO:0016787">
    <property type="term" value="F:hydrolase activity"/>
    <property type="evidence" value="ECO:0007669"/>
    <property type="project" value="UniProtKB-KW"/>
</dbReference>
<sequence>MPSKNNPFLLELDWPQLPPHFGACSTMRSGGFSQAPYDDGSGQGGGGFNLGDHVGDSIQAVSDNRAKLAEFLSAQPHWLTQVHGVDVVQLNSTTSGKLIADASFTIQPKVVCAVLTADCLPVLFCDPKNGVVAAAHAGWRGLVDGVLERTVQTMQQAGAQVDELLVWLGPAIGPLNFEVGAEVRERFVTFDPISAQAFQASEARSEKFYANIYMLARQRLSKLGVQHISGGSHCTVQQATQFFSYRRDGVTGRMASLIWIK</sequence>
<dbReference type="InterPro" id="IPR011324">
    <property type="entry name" value="Cytotoxic_necrot_fac-like_cat"/>
</dbReference>
<comment type="caution">
    <text evidence="11">The sequence shown here is derived from an EMBL/GenBank/DDBJ whole genome shotgun (WGS) entry which is preliminary data.</text>
</comment>
<comment type="catalytic activity">
    <reaction evidence="9">
        <text>S-methyl-5'-thioadenosine + phosphate = 5-(methylsulfanyl)-alpha-D-ribose 1-phosphate + adenine</text>
        <dbReference type="Rhea" id="RHEA:11852"/>
        <dbReference type="ChEBI" id="CHEBI:16708"/>
        <dbReference type="ChEBI" id="CHEBI:17509"/>
        <dbReference type="ChEBI" id="CHEBI:43474"/>
        <dbReference type="ChEBI" id="CHEBI:58533"/>
        <dbReference type="EC" id="2.4.2.28"/>
    </reaction>
    <physiologicalReaction direction="left-to-right" evidence="9">
        <dbReference type="Rhea" id="RHEA:11853"/>
    </physiologicalReaction>
</comment>
<dbReference type="NCBIfam" id="TIGR00726">
    <property type="entry name" value="peptidoglycan editing factor PgeF"/>
    <property type="match status" value="1"/>
</dbReference>
<comment type="similarity">
    <text evidence="2 10">Belongs to the purine nucleoside phosphorylase YfiH/LACC1 family.</text>
</comment>
<evidence type="ECO:0000256" key="10">
    <source>
        <dbReference type="RuleBase" id="RU361274"/>
    </source>
</evidence>
<gene>
    <name evidence="11" type="primary">pgeF</name>
    <name evidence="11" type="ORF">E2I14_02695</name>
</gene>
<evidence type="ECO:0000256" key="1">
    <source>
        <dbReference type="ARBA" id="ARBA00000553"/>
    </source>
</evidence>
<keyword evidence="3" id="KW-0808">Transferase</keyword>